<evidence type="ECO:0000313" key="3">
    <source>
        <dbReference type="Proteomes" id="UP000597989"/>
    </source>
</evidence>
<gene>
    <name evidence="1" type="ORF">GCM10009545_25280</name>
    <name evidence="2" type="ORF">GCM10011581_34670</name>
</gene>
<dbReference type="EMBL" id="BMMT01000012">
    <property type="protein sequence ID" value="GGI94617.1"/>
    <property type="molecule type" value="Genomic_DNA"/>
</dbReference>
<name>A0A917NE91_9PSEU</name>
<comment type="caution">
    <text evidence="2">The sequence shown here is derived from an EMBL/GenBank/DDBJ whole genome shotgun (WGS) entry which is preliminary data.</text>
</comment>
<dbReference type="Proteomes" id="UP001500220">
    <property type="component" value="Unassembled WGS sequence"/>
</dbReference>
<dbReference type="Proteomes" id="UP000597989">
    <property type="component" value="Unassembled WGS sequence"/>
</dbReference>
<accession>A0A917NE91</accession>
<dbReference type="AlphaFoldDB" id="A0A917NE91"/>
<sequence>MSVEITTGPPEVRVPASTEATDTVATAEAVLSKRTGAPVRLADAEDLGGSDRSVVLRVRIAESPFELPRTVVVKHYGQCPREARSDPFAHEAASCQLTTALPPEARVGPELIAHDAAERLLVLEDLGRGSTLADVLFADDPRVAERALLAWARALGRLHSTTAGCEEDFDALMRRLGAKTWTDPVADDIVRSVAELPDLLAQILNVVTSAEVVQRLTTAAELLRASRYRAFSPSDICPDNSLVTGSGVRFLDFEWGCVRDVALDAAYLQYPFPSSWCSYALPENLAGSMLSTWRSEIAEVWPELDDDEVLMPRLFNAQLLWVWVSTWWFLPRTGEKDRPIDLHMPSPRRSTALVDRWRHLRSDAEAAGMADIAEFAGRLVDALVDRFGAGALHLQPYPAFRTEQAR</sequence>
<dbReference type="EMBL" id="BAAAHC010000009">
    <property type="protein sequence ID" value="GAA0522119.1"/>
    <property type="molecule type" value="Genomic_DNA"/>
</dbReference>
<dbReference type="SUPFAM" id="SSF56112">
    <property type="entry name" value="Protein kinase-like (PK-like)"/>
    <property type="match status" value="1"/>
</dbReference>
<reference evidence="1" key="4">
    <citation type="submission" date="2023-12" db="EMBL/GenBank/DDBJ databases">
        <authorList>
            <person name="Sun Q."/>
            <person name="Inoue M."/>
        </authorList>
    </citation>
    <scope>NUCLEOTIDE SEQUENCE</scope>
    <source>
        <strain evidence="1">JCM 10664</strain>
    </source>
</reference>
<proteinExistence type="predicted"/>
<evidence type="ECO:0000313" key="4">
    <source>
        <dbReference type="Proteomes" id="UP001500220"/>
    </source>
</evidence>
<keyword evidence="4" id="KW-1185">Reference proteome</keyword>
<dbReference type="RefSeq" id="WP_188988940.1">
    <property type="nucleotide sequence ID" value="NZ_BAAAHC010000009.1"/>
</dbReference>
<reference evidence="2" key="3">
    <citation type="submission" date="2020-09" db="EMBL/GenBank/DDBJ databases">
        <authorList>
            <person name="Sun Q."/>
            <person name="Zhou Y."/>
        </authorList>
    </citation>
    <scope>NUCLEOTIDE SEQUENCE</scope>
    <source>
        <strain evidence="2">CGMCC 4.7206</strain>
    </source>
</reference>
<evidence type="ECO:0008006" key="5">
    <source>
        <dbReference type="Google" id="ProtNLM"/>
    </source>
</evidence>
<evidence type="ECO:0000313" key="1">
    <source>
        <dbReference type="EMBL" id="GAA0522119.1"/>
    </source>
</evidence>
<organism evidence="2 3">
    <name type="scientific">Saccharopolyspora thermophila</name>
    <dbReference type="NCBI Taxonomy" id="89367"/>
    <lineage>
        <taxon>Bacteria</taxon>
        <taxon>Bacillati</taxon>
        <taxon>Actinomycetota</taxon>
        <taxon>Actinomycetes</taxon>
        <taxon>Pseudonocardiales</taxon>
        <taxon>Pseudonocardiaceae</taxon>
        <taxon>Saccharopolyspora</taxon>
    </lineage>
</organism>
<dbReference type="InterPro" id="IPR011009">
    <property type="entry name" value="Kinase-like_dom_sf"/>
</dbReference>
<reference evidence="1 4" key="2">
    <citation type="journal article" date="2019" name="Int. J. Syst. Evol. Microbiol.">
        <title>The Global Catalogue of Microorganisms (GCM) 10K type strain sequencing project: providing services to taxonomists for standard genome sequencing and annotation.</title>
        <authorList>
            <consortium name="The Broad Institute Genomics Platform"/>
            <consortium name="The Broad Institute Genome Sequencing Center for Infectious Disease"/>
            <person name="Wu L."/>
            <person name="Ma J."/>
        </authorList>
    </citation>
    <scope>NUCLEOTIDE SEQUENCE [LARGE SCALE GENOMIC DNA]</scope>
    <source>
        <strain evidence="1 4">JCM 10664</strain>
    </source>
</reference>
<evidence type="ECO:0000313" key="2">
    <source>
        <dbReference type="EMBL" id="GGI94617.1"/>
    </source>
</evidence>
<reference evidence="2 3" key="1">
    <citation type="journal article" date="2014" name="Int. J. Syst. Evol. Microbiol.">
        <title>Complete genome sequence of Corynebacterium casei LMG S-19264T (=DSM 44701T), isolated from a smear-ripened cheese.</title>
        <authorList>
            <consortium name="US DOE Joint Genome Institute (JGI-PGF)"/>
            <person name="Walter F."/>
            <person name="Albersmeier A."/>
            <person name="Kalinowski J."/>
            <person name="Ruckert C."/>
        </authorList>
    </citation>
    <scope>NUCLEOTIDE SEQUENCE [LARGE SCALE GENOMIC DNA]</scope>
    <source>
        <strain evidence="2 3">CGMCC 4.7206</strain>
    </source>
</reference>
<protein>
    <recommendedName>
        <fullName evidence="5">Thiamine kinase-like enzyme</fullName>
    </recommendedName>
</protein>